<feature type="domain" description="Protein kinase" evidence="9">
    <location>
        <begin position="13"/>
        <end position="191"/>
    </location>
</feature>
<dbReference type="eggNOG" id="COG2112">
    <property type="taxonomic scope" value="Bacteria"/>
</dbReference>
<comment type="catalytic activity">
    <reaction evidence="8">
        <text>L-seryl-[protein] + ATP = O-phospho-L-seryl-[protein] + ADP + H(+)</text>
        <dbReference type="Rhea" id="RHEA:17989"/>
        <dbReference type="Rhea" id="RHEA-COMP:9863"/>
        <dbReference type="Rhea" id="RHEA-COMP:11604"/>
        <dbReference type="ChEBI" id="CHEBI:15378"/>
        <dbReference type="ChEBI" id="CHEBI:29999"/>
        <dbReference type="ChEBI" id="CHEBI:30616"/>
        <dbReference type="ChEBI" id="CHEBI:83421"/>
        <dbReference type="ChEBI" id="CHEBI:456216"/>
        <dbReference type="EC" id="2.7.11.1"/>
    </reaction>
</comment>
<sequence length="191" mass="22683">MIIFEKKGTKIRYDIIEKIGEGNRGEVYKAKLEDGRVAAIKWAKNYEIDKEWEILSFLDGLCAPKPIYRGKRYFIMEYVDGKPLKEYIGSSEYYEVLKKALHNAYVLDEKGVFHGQLGRYYHILNTAREVKFIDFERGVFTQNPRNFLQILGYYLFRDEKYDKKALNLIVDLYKKNRKEALNKIIRLIDES</sequence>
<dbReference type="HOGENOM" id="CLU_1420121_0_0_7"/>
<dbReference type="EMBL" id="CP001279">
    <property type="protein sequence ID" value="ACM92438.1"/>
    <property type="molecule type" value="Genomic_DNA"/>
</dbReference>
<keyword evidence="5" id="KW-0418">Kinase</keyword>
<dbReference type="InterPro" id="IPR000719">
    <property type="entry name" value="Prot_kinase_dom"/>
</dbReference>
<dbReference type="KEGG" id="nam:NAMH_1122"/>
<dbReference type="STRING" id="598659.NAMH_1122"/>
<evidence type="ECO:0000256" key="6">
    <source>
        <dbReference type="ARBA" id="ARBA00022840"/>
    </source>
</evidence>
<dbReference type="PROSITE" id="PS50011">
    <property type="entry name" value="PROTEIN_KINASE_DOM"/>
    <property type="match status" value="1"/>
</dbReference>
<evidence type="ECO:0000256" key="2">
    <source>
        <dbReference type="ARBA" id="ARBA00022527"/>
    </source>
</evidence>
<dbReference type="Gene3D" id="1.10.510.10">
    <property type="entry name" value="Transferase(Phosphotransferase) domain 1"/>
    <property type="match status" value="1"/>
</dbReference>
<evidence type="ECO:0000256" key="5">
    <source>
        <dbReference type="ARBA" id="ARBA00022777"/>
    </source>
</evidence>
<evidence type="ECO:0000256" key="4">
    <source>
        <dbReference type="ARBA" id="ARBA00022741"/>
    </source>
</evidence>
<dbReference type="GO" id="GO:0005524">
    <property type="term" value="F:ATP binding"/>
    <property type="evidence" value="ECO:0007669"/>
    <property type="project" value="UniProtKB-KW"/>
</dbReference>
<evidence type="ECO:0000256" key="7">
    <source>
        <dbReference type="ARBA" id="ARBA00047899"/>
    </source>
</evidence>
<gene>
    <name evidence="10" type="ordered locus">NAMH_1122</name>
</gene>
<dbReference type="EC" id="2.7.11.1" evidence="1"/>
<organism evidence="10 11">
    <name type="scientific">Nautilia profundicola (strain ATCC BAA-1463 / DSM 18972 / AmH)</name>
    <dbReference type="NCBI Taxonomy" id="598659"/>
    <lineage>
        <taxon>Bacteria</taxon>
        <taxon>Pseudomonadati</taxon>
        <taxon>Campylobacterota</taxon>
        <taxon>Epsilonproteobacteria</taxon>
        <taxon>Nautiliales</taxon>
        <taxon>Nautiliaceae</taxon>
        <taxon>Nautilia</taxon>
    </lineage>
</organism>
<dbReference type="InterPro" id="IPR011009">
    <property type="entry name" value="Kinase-like_dom_sf"/>
</dbReference>
<dbReference type="Pfam" id="PF01163">
    <property type="entry name" value="RIO1"/>
    <property type="match status" value="1"/>
</dbReference>
<keyword evidence="2" id="KW-0723">Serine/threonine-protein kinase</keyword>
<accession>B9LA61</accession>
<keyword evidence="4" id="KW-0547">Nucleotide-binding</keyword>
<keyword evidence="11" id="KW-1185">Reference proteome</keyword>
<name>B9LA61_NAUPA</name>
<evidence type="ECO:0000256" key="3">
    <source>
        <dbReference type="ARBA" id="ARBA00022679"/>
    </source>
</evidence>
<evidence type="ECO:0000256" key="1">
    <source>
        <dbReference type="ARBA" id="ARBA00012513"/>
    </source>
</evidence>
<evidence type="ECO:0000313" key="10">
    <source>
        <dbReference type="EMBL" id="ACM92438.1"/>
    </source>
</evidence>
<dbReference type="AlphaFoldDB" id="B9LA61"/>
<proteinExistence type="predicted"/>
<keyword evidence="3" id="KW-0808">Transferase</keyword>
<dbReference type="SUPFAM" id="SSF56112">
    <property type="entry name" value="Protein kinase-like (PK-like)"/>
    <property type="match status" value="1"/>
</dbReference>
<evidence type="ECO:0000313" key="11">
    <source>
        <dbReference type="Proteomes" id="UP000000448"/>
    </source>
</evidence>
<comment type="catalytic activity">
    <reaction evidence="7">
        <text>L-threonyl-[protein] + ATP = O-phospho-L-threonyl-[protein] + ADP + H(+)</text>
        <dbReference type="Rhea" id="RHEA:46608"/>
        <dbReference type="Rhea" id="RHEA-COMP:11060"/>
        <dbReference type="Rhea" id="RHEA-COMP:11605"/>
        <dbReference type="ChEBI" id="CHEBI:15378"/>
        <dbReference type="ChEBI" id="CHEBI:30013"/>
        <dbReference type="ChEBI" id="CHEBI:30616"/>
        <dbReference type="ChEBI" id="CHEBI:61977"/>
        <dbReference type="ChEBI" id="CHEBI:456216"/>
        <dbReference type="EC" id="2.7.11.1"/>
    </reaction>
</comment>
<protein>
    <recommendedName>
        <fullName evidence="1">non-specific serine/threonine protein kinase</fullName>
        <ecNumber evidence="1">2.7.11.1</ecNumber>
    </recommendedName>
</protein>
<keyword evidence="6" id="KW-0067">ATP-binding</keyword>
<reference evidence="10 11" key="1">
    <citation type="journal article" date="2009" name="PLoS Genet.">
        <title>Adaptations to submarine hydrothermal environments exemplified by the genome of Nautilia profundicola.</title>
        <authorList>
            <person name="Campbell B.J."/>
            <person name="Smith J.L."/>
            <person name="Hanson T.E."/>
            <person name="Klotz M.G."/>
            <person name="Stein L.Y."/>
            <person name="Lee C.K."/>
            <person name="Wu D."/>
            <person name="Robinson J.M."/>
            <person name="Khouri H.M."/>
            <person name="Eisen J.A."/>
            <person name="Cary S.C."/>
        </authorList>
    </citation>
    <scope>NUCLEOTIDE SEQUENCE [LARGE SCALE GENOMIC DNA]</scope>
    <source>
        <strain evidence="11">ATCC BAA-1463 / DSM 18972 / AmH</strain>
    </source>
</reference>
<evidence type="ECO:0000259" key="9">
    <source>
        <dbReference type="PROSITE" id="PS50011"/>
    </source>
</evidence>
<dbReference type="GO" id="GO:0004674">
    <property type="term" value="F:protein serine/threonine kinase activity"/>
    <property type="evidence" value="ECO:0007669"/>
    <property type="project" value="UniProtKB-KW"/>
</dbReference>
<dbReference type="RefSeq" id="WP_012663809.1">
    <property type="nucleotide sequence ID" value="NC_012115.1"/>
</dbReference>
<evidence type="ECO:0000256" key="8">
    <source>
        <dbReference type="ARBA" id="ARBA00048679"/>
    </source>
</evidence>
<dbReference type="Proteomes" id="UP000000448">
    <property type="component" value="Chromosome"/>
</dbReference>
<dbReference type="InterPro" id="IPR018934">
    <property type="entry name" value="RIO_dom"/>
</dbReference>